<protein>
    <submittedName>
        <fullName evidence="1">Uncharacterized protein</fullName>
    </submittedName>
</protein>
<evidence type="ECO:0000313" key="1">
    <source>
        <dbReference type="EMBL" id="MCI4675460.1"/>
    </source>
</evidence>
<keyword evidence="2" id="KW-1185">Reference proteome</keyword>
<proteinExistence type="predicted"/>
<organism evidence="1 2">
    <name type="scientific">Candidatus Mycolicibacterium alkanivorans</name>
    <dbReference type="NCBI Taxonomy" id="2954114"/>
    <lineage>
        <taxon>Bacteria</taxon>
        <taxon>Bacillati</taxon>
        <taxon>Actinomycetota</taxon>
        <taxon>Actinomycetes</taxon>
        <taxon>Mycobacteriales</taxon>
        <taxon>Mycobacteriaceae</taxon>
        <taxon>Mycolicibacterium</taxon>
    </lineage>
</organism>
<comment type="caution">
    <text evidence="1">The sequence shown here is derived from an EMBL/GenBank/DDBJ whole genome shotgun (WGS) entry which is preliminary data.</text>
</comment>
<dbReference type="EMBL" id="JAIVFL010000001">
    <property type="protein sequence ID" value="MCI4675460.1"/>
    <property type="molecule type" value="Genomic_DNA"/>
</dbReference>
<dbReference type="Proteomes" id="UP001139068">
    <property type="component" value="Unassembled WGS sequence"/>
</dbReference>
<gene>
    <name evidence="1" type="ORF">K9U37_11425</name>
</gene>
<dbReference type="RefSeq" id="WP_243071774.1">
    <property type="nucleotide sequence ID" value="NZ_JAIVFL010000001.1"/>
</dbReference>
<accession>A0ABS9YW45</accession>
<sequence>MRTTLEVGPAKTGADKWAVKLEAANTRLAAELAKARQANEVPGKLFELLSLLSNGSDGETGQHPWSTAP</sequence>
<reference evidence="1" key="1">
    <citation type="journal article" date="2022" name="ISME J.">
        <title>Identification of active gaseous-alkane degraders at natural gas seeps.</title>
        <authorList>
            <person name="Farhan Ul Haque M."/>
            <person name="Hernandez M."/>
            <person name="Crombie A.T."/>
            <person name="Murrell J.C."/>
        </authorList>
    </citation>
    <scope>NUCLEOTIDE SEQUENCE</scope>
    <source>
        <strain evidence="1">ANDR5</strain>
    </source>
</reference>
<evidence type="ECO:0000313" key="2">
    <source>
        <dbReference type="Proteomes" id="UP001139068"/>
    </source>
</evidence>
<name>A0ABS9YW45_9MYCO</name>